<sequence length="75" mass="8590">MLVDKFPGIHVKHSFGSSQDTFEVFVNGNLIYSNVHKEQKGLPEIEEIIDIVEEEIRRLTVQSTGRRRSSACFIL</sequence>
<dbReference type="Pfam" id="PF10262">
    <property type="entry name" value="Rdx"/>
    <property type="match status" value="1"/>
</dbReference>
<dbReference type="EMBL" id="CAJFCJ010000006">
    <property type="protein sequence ID" value="CAD5115659.1"/>
    <property type="molecule type" value="Genomic_DNA"/>
</dbReference>
<proteinExistence type="predicted"/>
<gene>
    <name evidence="2" type="ORF">DGYR_LOCUS4375</name>
</gene>
<dbReference type="InterPro" id="IPR011893">
    <property type="entry name" value="Selenoprotein_Rdx-typ"/>
</dbReference>
<organism evidence="2 3">
    <name type="scientific">Dimorphilus gyrociliatus</name>
    <dbReference type="NCBI Taxonomy" id="2664684"/>
    <lineage>
        <taxon>Eukaryota</taxon>
        <taxon>Metazoa</taxon>
        <taxon>Spiralia</taxon>
        <taxon>Lophotrochozoa</taxon>
        <taxon>Annelida</taxon>
        <taxon>Polychaeta</taxon>
        <taxon>Polychaeta incertae sedis</taxon>
        <taxon>Dinophilidae</taxon>
        <taxon>Dimorphilus</taxon>
    </lineage>
</organism>
<evidence type="ECO:0000256" key="1">
    <source>
        <dbReference type="ARBA" id="ARBA00023284"/>
    </source>
</evidence>
<dbReference type="AlphaFoldDB" id="A0A7I8VHJ4"/>
<evidence type="ECO:0000313" key="3">
    <source>
        <dbReference type="Proteomes" id="UP000549394"/>
    </source>
</evidence>
<keyword evidence="1" id="KW-0676">Redox-active center</keyword>
<name>A0A7I8VHJ4_9ANNE</name>
<protein>
    <submittedName>
        <fullName evidence="2">DgyrCDS4616</fullName>
    </submittedName>
</protein>
<reference evidence="2 3" key="1">
    <citation type="submission" date="2020-08" db="EMBL/GenBank/DDBJ databases">
        <authorList>
            <person name="Hejnol A."/>
        </authorList>
    </citation>
    <scope>NUCLEOTIDE SEQUENCE [LARGE SCALE GENOMIC DNA]</scope>
</reference>
<accession>A0A7I8VHJ4</accession>
<keyword evidence="3" id="KW-1185">Reference proteome</keyword>
<evidence type="ECO:0000313" key="2">
    <source>
        <dbReference type="EMBL" id="CAD5115659.1"/>
    </source>
</evidence>
<comment type="caution">
    <text evidence="2">The sequence shown here is derived from an EMBL/GenBank/DDBJ whole genome shotgun (WGS) entry which is preliminary data.</text>
</comment>
<dbReference type="Proteomes" id="UP000549394">
    <property type="component" value="Unassembled WGS sequence"/>
</dbReference>
<dbReference type="Gene3D" id="3.40.30.10">
    <property type="entry name" value="Glutaredoxin"/>
    <property type="match status" value="1"/>
</dbReference>